<dbReference type="OrthoDB" id="7465188at2"/>
<reference evidence="2 4" key="1">
    <citation type="submission" date="2017-01" db="EMBL/GenBank/DDBJ databases">
        <title>Complete genome sequence of esterase-producing bacterium Croceicoccus marinus E4A9.</title>
        <authorList>
            <person name="Wu Y.-H."/>
            <person name="Cheng H."/>
            <person name="Xu L."/>
            <person name="Huo Y.-Y."/>
            <person name="Wang C.-S."/>
            <person name="Xu X.-W."/>
        </authorList>
    </citation>
    <scope>NUCLEOTIDE SEQUENCE [LARGE SCALE GENOMIC DNA]</scope>
    <source>
        <strain evidence="2 4">E4A9</strain>
        <plasmid evidence="2">pCME4A9I</plasmid>
        <plasmid evidence="4">Plasmid pcme4a9i</plasmid>
    </source>
</reference>
<dbReference type="GO" id="GO:0016853">
    <property type="term" value="F:isomerase activity"/>
    <property type="evidence" value="ECO:0007669"/>
    <property type="project" value="UniProtKB-KW"/>
</dbReference>
<geneLocation type="plasmid" evidence="4">
    <name>pcme4a9i</name>
</geneLocation>
<dbReference type="Proteomes" id="UP000195807">
    <property type="component" value="Plasmid pCME4A9I"/>
</dbReference>
<geneLocation type="plasmid" evidence="3 5">
    <name>plas1</name>
</geneLocation>
<sequence length="318" mass="35654">MKTDAVAISLDLINRHYQEPNRNRYESRYFWEELYTLIAASGFSAIEIPYEPIWQFGGRSGVPFNRYCVNTKYDSAEGYRKLLRESGIERVVGVSFDPNLFMRNDNLGFFFGAAGHFAGEGLSHAADMGADYFAISPSAYYGRILQYHPDLESRMQEFTDKTVELLTGLAEKAQELGVTLTLRNEYWSLFGGTRIMPLLDALPASVKLDLDTASLFVAGISPAEFLEKHVDQIGSVHLTDTELVDTQDIWKTPNPEFPSTHATQVYRDPGTGSVDLTQVAALLDSLGYQGPVVCSARQTRDPFRALLRTRALLDRLQN</sequence>
<dbReference type="Pfam" id="PF01261">
    <property type="entry name" value="AP_endonuc_2"/>
    <property type="match status" value="1"/>
</dbReference>
<dbReference type="InterPro" id="IPR050312">
    <property type="entry name" value="IolE/XylAMocC-like"/>
</dbReference>
<dbReference type="InterPro" id="IPR036237">
    <property type="entry name" value="Xyl_isomerase-like_sf"/>
</dbReference>
<dbReference type="STRING" id="450378.GCA_001661675_03471"/>
<dbReference type="EMBL" id="CP019603">
    <property type="protein sequence ID" value="ARU18049.1"/>
    <property type="molecule type" value="Genomic_DNA"/>
</dbReference>
<evidence type="ECO:0000259" key="1">
    <source>
        <dbReference type="Pfam" id="PF01261"/>
    </source>
</evidence>
<dbReference type="KEGG" id="cman:A9D14_17265"/>
<dbReference type="PANTHER" id="PTHR12110:SF41">
    <property type="entry name" value="INOSOSE DEHYDRATASE"/>
    <property type="match status" value="1"/>
</dbReference>
<feature type="domain" description="Xylose isomerase-like TIM barrel" evidence="1">
    <location>
        <begin position="37"/>
        <end position="297"/>
    </location>
</feature>
<accession>A0A1Z1FGW7</accession>
<evidence type="ECO:0000313" key="2">
    <source>
        <dbReference type="EMBL" id="ARU18049.1"/>
    </source>
</evidence>
<dbReference type="Gene3D" id="3.20.20.150">
    <property type="entry name" value="Divalent-metal-dependent TIM barrel enzymes"/>
    <property type="match status" value="1"/>
</dbReference>
<dbReference type="Proteomes" id="UP000515297">
    <property type="component" value="Plasmid plas1"/>
</dbReference>
<organism evidence="2 4">
    <name type="scientific">Croceicoccus marinus</name>
    <dbReference type="NCBI Taxonomy" id="450378"/>
    <lineage>
        <taxon>Bacteria</taxon>
        <taxon>Pseudomonadati</taxon>
        <taxon>Pseudomonadota</taxon>
        <taxon>Alphaproteobacteria</taxon>
        <taxon>Sphingomonadales</taxon>
        <taxon>Erythrobacteraceae</taxon>
        <taxon>Croceicoccus</taxon>
    </lineage>
</organism>
<dbReference type="SUPFAM" id="SSF51658">
    <property type="entry name" value="Xylose isomerase-like"/>
    <property type="match status" value="1"/>
</dbReference>
<dbReference type="RefSeq" id="WP_066850581.1">
    <property type="nucleotide sequence ID" value="NZ_CP019603.1"/>
</dbReference>
<dbReference type="InterPro" id="IPR013022">
    <property type="entry name" value="Xyl_isomerase-like_TIM-brl"/>
</dbReference>
<dbReference type="EMBL" id="CP060053">
    <property type="protein sequence ID" value="QNE07553.1"/>
    <property type="molecule type" value="Genomic_DNA"/>
</dbReference>
<evidence type="ECO:0000313" key="4">
    <source>
        <dbReference type="Proteomes" id="UP000195807"/>
    </source>
</evidence>
<name>A0A1Z1FGW7_9SPHN</name>
<keyword evidence="4" id="KW-1185">Reference proteome</keyword>
<keyword evidence="2" id="KW-0614">Plasmid</keyword>
<evidence type="ECO:0000313" key="3">
    <source>
        <dbReference type="EMBL" id="QNE07553.1"/>
    </source>
</evidence>
<protein>
    <submittedName>
        <fullName evidence="3">Sugar phosphate isomerase/epimerase</fullName>
    </submittedName>
    <submittedName>
        <fullName evidence="2">Xylose isomerase</fullName>
    </submittedName>
</protein>
<dbReference type="AlphaFoldDB" id="A0A1Z1FGW7"/>
<gene>
    <name evidence="2" type="ORF">A9D14_17265</name>
    <name evidence="3" type="ORF">H4O24_16990</name>
</gene>
<keyword evidence="2" id="KW-0413">Isomerase</keyword>
<reference evidence="3 5" key="2">
    <citation type="submission" date="2020-08" db="EMBL/GenBank/DDBJ databases">
        <authorList>
            <person name="Liu G."/>
            <person name="Sun C."/>
        </authorList>
    </citation>
    <scope>NUCLEOTIDE SEQUENCE [LARGE SCALE GENOMIC DNA]</scope>
    <source>
        <strain evidence="3 5">OT19</strain>
        <plasmid evidence="3 5">plas1</plasmid>
    </source>
</reference>
<dbReference type="PANTHER" id="PTHR12110">
    <property type="entry name" value="HYDROXYPYRUVATE ISOMERASE"/>
    <property type="match status" value="1"/>
</dbReference>
<geneLocation type="plasmid" evidence="2">
    <name>pCME4A9I</name>
</geneLocation>
<proteinExistence type="predicted"/>
<evidence type="ECO:0000313" key="5">
    <source>
        <dbReference type="Proteomes" id="UP000515297"/>
    </source>
</evidence>